<protein>
    <submittedName>
        <fullName evidence="1">Uncharacterized protein</fullName>
    </submittedName>
</protein>
<dbReference type="Proteomes" id="UP000092445">
    <property type="component" value="Unassembled WGS sequence"/>
</dbReference>
<evidence type="ECO:0000313" key="1">
    <source>
        <dbReference type="EnsemblMetazoa" id="GPAI047637-PA"/>
    </source>
</evidence>
<name>A0A1B0AJA8_GLOPL</name>
<dbReference type="VEuPathDB" id="VectorBase:GPAI047637"/>
<organism evidence="1 2">
    <name type="scientific">Glossina pallidipes</name>
    <name type="common">Tsetse fly</name>
    <dbReference type="NCBI Taxonomy" id="7398"/>
    <lineage>
        <taxon>Eukaryota</taxon>
        <taxon>Metazoa</taxon>
        <taxon>Ecdysozoa</taxon>
        <taxon>Arthropoda</taxon>
        <taxon>Hexapoda</taxon>
        <taxon>Insecta</taxon>
        <taxon>Pterygota</taxon>
        <taxon>Neoptera</taxon>
        <taxon>Endopterygota</taxon>
        <taxon>Diptera</taxon>
        <taxon>Brachycera</taxon>
        <taxon>Muscomorpha</taxon>
        <taxon>Hippoboscoidea</taxon>
        <taxon>Glossinidae</taxon>
        <taxon>Glossina</taxon>
    </lineage>
</organism>
<dbReference type="AlphaFoldDB" id="A0A1B0AJA8"/>
<reference evidence="1" key="2">
    <citation type="submission" date="2020-05" db="UniProtKB">
        <authorList>
            <consortium name="EnsemblMetazoa"/>
        </authorList>
    </citation>
    <scope>IDENTIFICATION</scope>
    <source>
        <strain evidence="1">IAEA</strain>
    </source>
</reference>
<keyword evidence="2" id="KW-1185">Reference proteome</keyword>
<accession>A0A1B0AJA8</accession>
<reference evidence="2" key="1">
    <citation type="submission" date="2014-03" db="EMBL/GenBank/DDBJ databases">
        <authorList>
            <person name="Aksoy S."/>
            <person name="Warren W."/>
            <person name="Wilson R.K."/>
        </authorList>
    </citation>
    <scope>NUCLEOTIDE SEQUENCE [LARGE SCALE GENOMIC DNA]</scope>
    <source>
        <strain evidence="2">IAEA</strain>
    </source>
</reference>
<proteinExistence type="predicted"/>
<dbReference type="EnsemblMetazoa" id="GPAI047637-RA">
    <property type="protein sequence ID" value="GPAI047637-PA"/>
    <property type="gene ID" value="GPAI047637"/>
</dbReference>
<evidence type="ECO:0000313" key="2">
    <source>
        <dbReference type="Proteomes" id="UP000092445"/>
    </source>
</evidence>
<sequence>MVAGTSSLIAANSSIAALAAAAATLGSTTEAKNATVDINGFPDLLKGIADEENSCVLLLSLVFPVCEFSPSQVDKVDNACAALPPVISSSKSVIVPPSMVTKVSILM</sequence>